<sequence>MGVRKDGKIDQVEVPSKTDSIEKLLERMGINKDIMGDRAGTSKIKKIRKIKKINK</sequence>
<dbReference type="EMBL" id="JAGGLL010000011">
    <property type="protein sequence ID" value="MBP2021915.1"/>
    <property type="molecule type" value="Genomic_DNA"/>
</dbReference>
<evidence type="ECO:0000313" key="1">
    <source>
        <dbReference type="EMBL" id="MBP2021915.1"/>
    </source>
</evidence>
<name>A0ABS4K3T5_9CLOT</name>
<accession>A0ABS4K3T5</accession>
<organism evidence="1 2">
    <name type="scientific">Clostridium punense</name>
    <dbReference type="NCBI Taxonomy" id="1054297"/>
    <lineage>
        <taxon>Bacteria</taxon>
        <taxon>Bacillati</taxon>
        <taxon>Bacillota</taxon>
        <taxon>Clostridia</taxon>
        <taxon>Eubacteriales</taxon>
        <taxon>Clostridiaceae</taxon>
        <taxon>Clostridium</taxon>
    </lineage>
</organism>
<evidence type="ECO:0000313" key="2">
    <source>
        <dbReference type="Proteomes" id="UP001519308"/>
    </source>
</evidence>
<comment type="caution">
    <text evidence="1">The sequence shown here is derived from an EMBL/GenBank/DDBJ whole genome shotgun (WGS) entry which is preliminary data.</text>
</comment>
<reference evidence="1 2" key="1">
    <citation type="submission" date="2021-03" db="EMBL/GenBank/DDBJ databases">
        <title>Genomic Encyclopedia of Type Strains, Phase IV (KMG-IV): sequencing the most valuable type-strain genomes for metagenomic binning, comparative biology and taxonomic classification.</title>
        <authorList>
            <person name="Goeker M."/>
        </authorList>
    </citation>
    <scope>NUCLEOTIDE SEQUENCE [LARGE SCALE GENOMIC DNA]</scope>
    <source>
        <strain evidence="1 2">DSM 28650</strain>
    </source>
</reference>
<protein>
    <submittedName>
        <fullName evidence="1">Uncharacterized protein</fullName>
    </submittedName>
</protein>
<proteinExistence type="predicted"/>
<gene>
    <name evidence="1" type="ORF">J2Z44_001711</name>
</gene>
<keyword evidence="2" id="KW-1185">Reference proteome</keyword>
<dbReference type="Proteomes" id="UP001519308">
    <property type="component" value="Unassembled WGS sequence"/>
</dbReference>
<dbReference type="RefSeq" id="WP_209649489.1">
    <property type="nucleotide sequence ID" value="NZ_JAGGLL010000011.1"/>
</dbReference>